<reference evidence="9" key="1">
    <citation type="submission" date="2014-05" db="EMBL/GenBank/DDBJ databases">
        <title>Key roles for freshwater Actinobacteria revealed by deep metagenomic sequencing.</title>
        <authorList>
            <person name="Ghai R."/>
            <person name="Mizuno C.M."/>
            <person name="Picazo A."/>
            <person name="Camacho A."/>
            <person name="Rodriguez-Valera F."/>
        </authorList>
    </citation>
    <scope>NUCLEOTIDE SEQUENCE</scope>
</reference>
<evidence type="ECO:0000313" key="9">
    <source>
        <dbReference type="EMBL" id="KGA19696.1"/>
    </source>
</evidence>
<organism evidence="9">
    <name type="scientific">freshwater metagenome</name>
    <dbReference type="NCBI Taxonomy" id="449393"/>
    <lineage>
        <taxon>unclassified sequences</taxon>
        <taxon>metagenomes</taxon>
        <taxon>ecological metagenomes</taxon>
    </lineage>
</organism>
<evidence type="ECO:0000256" key="5">
    <source>
        <dbReference type="ARBA" id="ARBA00023270"/>
    </source>
</evidence>
<sequence>MRCMKYYGLIDGSDTSLRNFLNKLSGVDAVGADARAAMLATRSIKTTSKRWAIDTAISMVDLTTLEGADTEGKVQALCAKAVRPDPTDLSVPSVGAVCVYNDMVSVARKHLDSIGGKHVPVAAVSTAFPSGRASMKVKIQDTQDAIDAGAAEIDMVIDRGAFLSGNYIEVFNEIVAIKEICGDKAHLKVIFETGELVTYDNVRKASYLAMLAGADFIKTSTGKVVPAATPPVVLVMLEAVRDFYEMTNVRIGVKPAGGIRNTKDAIKQLVLVNETAGPEWLTPSLFRIGASALLNDLLMQRMKMDDGYYASPQYVTID</sequence>
<accession>A0A094QYN9</accession>
<dbReference type="InterPro" id="IPR011343">
    <property type="entry name" value="DeoC"/>
</dbReference>
<comment type="pathway">
    <text evidence="1">Carbohydrate degradation; 2-deoxy-D-ribose 1-phosphate degradation; D-glyceraldehyde 3-phosphate and acetaldehyde from 2-deoxy-alpha-D-ribose 1-phosphate: step 2/2.</text>
</comment>
<dbReference type="GO" id="GO:0009264">
    <property type="term" value="P:deoxyribonucleotide catabolic process"/>
    <property type="evidence" value="ECO:0007669"/>
    <property type="project" value="InterPro"/>
</dbReference>
<evidence type="ECO:0000256" key="8">
    <source>
        <dbReference type="ARBA" id="ARBA00048791"/>
    </source>
</evidence>
<comment type="catalytic activity">
    <reaction evidence="8">
        <text>2-deoxy-D-ribose 5-phosphate = D-glyceraldehyde 3-phosphate + acetaldehyde</text>
        <dbReference type="Rhea" id="RHEA:12821"/>
        <dbReference type="ChEBI" id="CHEBI:15343"/>
        <dbReference type="ChEBI" id="CHEBI:59776"/>
        <dbReference type="ChEBI" id="CHEBI:62877"/>
        <dbReference type="EC" id="4.1.2.4"/>
    </reaction>
</comment>
<keyword evidence="4" id="KW-0456">Lyase</keyword>
<dbReference type="GO" id="GO:0004139">
    <property type="term" value="F:deoxyribose-phosphate aldolase activity"/>
    <property type="evidence" value="ECO:0007669"/>
    <property type="project" value="UniProtKB-EC"/>
</dbReference>
<dbReference type="InterPro" id="IPR013785">
    <property type="entry name" value="Aldolase_TIM"/>
</dbReference>
<protein>
    <recommendedName>
        <fullName evidence="3">deoxyribose-phosphate aldolase</fullName>
        <ecNumber evidence="3">4.1.2.4</ecNumber>
    </recommendedName>
    <alternativeName>
        <fullName evidence="7">2-deoxy-D-ribose 5-phosphate aldolase</fullName>
    </alternativeName>
    <alternativeName>
        <fullName evidence="6">Phosphodeoxyriboaldolase</fullName>
    </alternativeName>
</protein>
<evidence type="ECO:0000256" key="2">
    <source>
        <dbReference type="ARBA" id="ARBA00009473"/>
    </source>
</evidence>
<evidence type="ECO:0000256" key="6">
    <source>
        <dbReference type="ARBA" id="ARBA00031814"/>
    </source>
</evidence>
<evidence type="ECO:0000256" key="4">
    <source>
        <dbReference type="ARBA" id="ARBA00023239"/>
    </source>
</evidence>
<dbReference type="EC" id="4.1.2.4" evidence="3"/>
<comment type="caution">
    <text evidence="9">The sequence shown here is derived from an EMBL/GenBank/DDBJ whole genome shotgun (WGS) entry which is preliminary data.</text>
</comment>
<dbReference type="CDD" id="cd00959">
    <property type="entry name" value="DeoC"/>
    <property type="match status" value="1"/>
</dbReference>
<name>A0A094QYN9_9ZZZZ</name>
<dbReference type="AlphaFoldDB" id="A0A094QYN9"/>
<dbReference type="FunFam" id="3.20.20.70:FF:000106">
    <property type="entry name" value="Deoxyribose-phosphate aldolase"/>
    <property type="match status" value="1"/>
</dbReference>
<evidence type="ECO:0000256" key="3">
    <source>
        <dbReference type="ARBA" id="ARBA00012515"/>
    </source>
</evidence>
<dbReference type="GO" id="GO:0005737">
    <property type="term" value="C:cytoplasm"/>
    <property type="evidence" value="ECO:0007669"/>
    <property type="project" value="InterPro"/>
</dbReference>
<keyword evidence="5" id="KW-0704">Schiff base</keyword>
<dbReference type="SMART" id="SM01133">
    <property type="entry name" value="DeoC"/>
    <property type="match status" value="1"/>
</dbReference>
<proteinExistence type="inferred from homology"/>
<gene>
    <name evidence="9" type="ORF">GM50_4275</name>
</gene>
<dbReference type="NCBIfam" id="TIGR00126">
    <property type="entry name" value="deoC"/>
    <property type="match status" value="1"/>
</dbReference>
<dbReference type="EMBL" id="JNSK01000009">
    <property type="protein sequence ID" value="KGA19696.1"/>
    <property type="molecule type" value="Genomic_DNA"/>
</dbReference>
<dbReference type="GO" id="GO:0016052">
    <property type="term" value="P:carbohydrate catabolic process"/>
    <property type="evidence" value="ECO:0007669"/>
    <property type="project" value="TreeGrafter"/>
</dbReference>
<dbReference type="PANTHER" id="PTHR10889:SF3">
    <property type="entry name" value="DEOXYRIBOSE-PHOSPHATE ALDOLASE"/>
    <property type="match status" value="1"/>
</dbReference>
<dbReference type="Gene3D" id="3.20.20.70">
    <property type="entry name" value="Aldolase class I"/>
    <property type="match status" value="1"/>
</dbReference>
<evidence type="ECO:0000256" key="7">
    <source>
        <dbReference type="ARBA" id="ARBA00032755"/>
    </source>
</evidence>
<evidence type="ECO:0000256" key="1">
    <source>
        <dbReference type="ARBA" id="ARBA00004816"/>
    </source>
</evidence>
<dbReference type="Pfam" id="PF01791">
    <property type="entry name" value="DeoC"/>
    <property type="match status" value="1"/>
</dbReference>
<dbReference type="SUPFAM" id="SSF51569">
    <property type="entry name" value="Aldolase"/>
    <property type="match status" value="1"/>
</dbReference>
<dbReference type="PANTHER" id="PTHR10889">
    <property type="entry name" value="DEOXYRIBOSE-PHOSPHATE ALDOLASE"/>
    <property type="match status" value="1"/>
</dbReference>
<dbReference type="InterPro" id="IPR002915">
    <property type="entry name" value="DeoC/FbaB/LacD_aldolase"/>
</dbReference>
<comment type="similarity">
    <text evidence="2">Belongs to the DeoC/FbaB aldolase family. DeoC type 2 subfamily.</text>
</comment>